<protein>
    <recommendedName>
        <fullName evidence="7">MYND-type domain-containing protein</fullName>
    </recommendedName>
</protein>
<dbReference type="Gene3D" id="6.10.140.2220">
    <property type="match status" value="1"/>
</dbReference>
<dbReference type="Gene3D" id="2.30.30.140">
    <property type="match status" value="1"/>
</dbReference>
<dbReference type="PANTHER" id="PTHR22948:SF29">
    <property type="entry name" value="FI02030P-RELATED"/>
    <property type="match status" value="1"/>
</dbReference>
<feature type="domain" description="MYND-type" evidence="7">
    <location>
        <begin position="263"/>
        <end position="297"/>
    </location>
</feature>
<dbReference type="InterPro" id="IPR035437">
    <property type="entry name" value="SNase_OB-fold_sf"/>
</dbReference>
<keyword evidence="3" id="KW-0862">Zinc</keyword>
<dbReference type="OrthoDB" id="10023235at2759"/>
<evidence type="ECO:0000256" key="5">
    <source>
        <dbReference type="SAM" id="Coils"/>
    </source>
</evidence>
<feature type="coiled-coil region" evidence="5">
    <location>
        <begin position="606"/>
        <end position="647"/>
    </location>
</feature>
<dbReference type="SUPFAM" id="SSF63748">
    <property type="entry name" value="Tudor/PWWP/MBT"/>
    <property type="match status" value="1"/>
</dbReference>
<dbReference type="Gene3D" id="3.30.70.330">
    <property type="match status" value="1"/>
</dbReference>
<gene>
    <name evidence="9" type="primary">6032629</name>
    <name evidence="8" type="ORF">CpipJ_CPIJ001661</name>
</gene>
<dbReference type="PANTHER" id="PTHR22948">
    <property type="entry name" value="TUDOR DOMAIN CONTAINING PROTEIN"/>
    <property type="match status" value="1"/>
</dbReference>
<feature type="region of interest" description="Disordered" evidence="6">
    <location>
        <begin position="414"/>
        <end position="438"/>
    </location>
</feature>
<dbReference type="eggNOG" id="ENOG502T8EJ">
    <property type="taxonomic scope" value="Eukaryota"/>
</dbReference>
<dbReference type="EnsemblMetazoa" id="CPIJ001661-RA">
    <property type="protein sequence ID" value="CPIJ001661-PA"/>
    <property type="gene ID" value="CPIJ001661"/>
</dbReference>
<dbReference type="KEGG" id="cqu:CpipJ_CPIJ001661"/>
<dbReference type="InterPro" id="IPR050621">
    <property type="entry name" value="Tudor_domain_containing"/>
</dbReference>
<dbReference type="InterPro" id="IPR012677">
    <property type="entry name" value="Nucleotide-bd_a/b_plait_sf"/>
</dbReference>
<evidence type="ECO:0000256" key="3">
    <source>
        <dbReference type="ARBA" id="ARBA00022833"/>
    </source>
</evidence>
<dbReference type="STRING" id="7176.B0W3B7"/>
<organism>
    <name type="scientific">Culex quinquefasciatus</name>
    <name type="common">Southern house mosquito</name>
    <name type="synonym">Culex pungens</name>
    <dbReference type="NCBI Taxonomy" id="7176"/>
    <lineage>
        <taxon>Eukaryota</taxon>
        <taxon>Metazoa</taxon>
        <taxon>Ecdysozoa</taxon>
        <taxon>Arthropoda</taxon>
        <taxon>Hexapoda</taxon>
        <taxon>Insecta</taxon>
        <taxon>Pterygota</taxon>
        <taxon>Neoptera</taxon>
        <taxon>Endopterygota</taxon>
        <taxon>Diptera</taxon>
        <taxon>Nematocera</taxon>
        <taxon>Culicoidea</taxon>
        <taxon>Culicidae</taxon>
        <taxon>Culicinae</taxon>
        <taxon>Culicini</taxon>
        <taxon>Culex</taxon>
        <taxon>Culex</taxon>
    </lineage>
</organism>
<dbReference type="SUPFAM" id="SSF144232">
    <property type="entry name" value="HIT/MYND zinc finger-like"/>
    <property type="match status" value="1"/>
</dbReference>
<dbReference type="InterPro" id="IPR002893">
    <property type="entry name" value="Znf_MYND"/>
</dbReference>
<accession>B0W3B7</accession>
<dbReference type="GO" id="GO:0005737">
    <property type="term" value="C:cytoplasm"/>
    <property type="evidence" value="ECO:0007669"/>
    <property type="project" value="UniProtKB-ARBA"/>
</dbReference>
<keyword evidence="5" id="KW-0175">Coiled coil</keyword>
<reference evidence="9" key="2">
    <citation type="submission" date="2020-05" db="UniProtKB">
        <authorList>
            <consortium name="EnsemblMetazoa"/>
        </authorList>
    </citation>
    <scope>IDENTIFICATION</scope>
    <source>
        <strain evidence="9">JHB</strain>
    </source>
</reference>
<dbReference type="InParanoid" id="B0W3B7"/>
<dbReference type="Pfam" id="PF00567">
    <property type="entry name" value="TUDOR"/>
    <property type="match status" value="1"/>
</dbReference>
<evidence type="ECO:0000256" key="4">
    <source>
        <dbReference type="PROSITE-ProRule" id="PRU00134"/>
    </source>
</evidence>
<feature type="compositionally biased region" description="Low complexity" evidence="6">
    <location>
        <begin position="322"/>
        <end position="378"/>
    </location>
</feature>
<evidence type="ECO:0000256" key="6">
    <source>
        <dbReference type="SAM" id="MobiDB-lite"/>
    </source>
</evidence>
<dbReference type="Proteomes" id="UP000002320">
    <property type="component" value="Unassembled WGS sequence"/>
</dbReference>
<dbReference type="AlphaFoldDB" id="B0W3B7"/>
<dbReference type="Pfam" id="PF01753">
    <property type="entry name" value="zf-MYND"/>
    <property type="match status" value="1"/>
</dbReference>
<evidence type="ECO:0000256" key="1">
    <source>
        <dbReference type="ARBA" id="ARBA00022723"/>
    </source>
</evidence>
<proteinExistence type="predicted"/>
<dbReference type="OMA" id="AELMITH"/>
<keyword evidence="1" id="KW-0479">Metal-binding</keyword>
<evidence type="ECO:0000313" key="10">
    <source>
        <dbReference type="Proteomes" id="UP000002320"/>
    </source>
</evidence>
<dbReference type="GO" id="GO:0008270">
    <property type="term" value="F:zinc ion binding"/>
    <property type="evidence" value="ECO:0007669"/>
    <property type="project" value="UniProtKB-KW"/>
</dbReference>
<dbReference type="PROSITE" id="PS50865">
    <property type="entry name" value="ZF_MYND_2"/>
    <property type="match status" value="1"/>
</dbReference>
<feature type="region of interest" description="Disordered" evidence="6">
    <location>
        <begin position="191"/>
        <end position="253"/>
    </location>
</feature>
<feature type="compositionally biased region" description="Polar residues" evidence="6">
    <location>
        <begin position="191"/>
        <end position="217"/>
    </location>
</feature>
<dbReference type="VEuPathDB" id="VectorBase:CQUJHB007877"/>
<name>B0W3B7_CULQU</name>
<keyword evidence="2 4" id="KW-0863">Zinc-finger</keyword>
<reference evidence="8" key="1">
    <citation type="submission" date="2007-03" db="EMBL/GenBank/DDBJ databases">
        <title>Annotation of Culex pipiens quinquefasciatus.</title>
        <authorList>
            <consortium name="The Broad Institute Genome Sequencing Platform"/>
            <person name="Atkinson P.W."/>
            <person name="Hemingway J."/>
            <person name="Christensen B.M."/>
            <person name="Higgs S."/>
            <person name="Kodira C."/>
            <person name="Hannick L."/>
            <person name="Megy K."/>
            <person name="O'Leary S."/>
            <person name="Pearson M."/>
            <person name="Haas B.J."/>
            <person name="Mauceli E."/>
            <person name="Wortman J.R."/>
            <person name="Lee N.H."/>
            <person name="Guigo R."/>
            <person name="Stanke M."/>
            <person name="Alvarado L."/>
            <person name="Amedeo P."/>
            <person name="Antoine C.H."/>
            <person name="Arensburger P."/>
            <person name="Bidwell S.L."/>
            <person name="Crawford M."/>
            <person name="Camaro F."/>
            <person name="Devon K."/>
            <person name="Engels R."/>
            <person name="Hammond M."/>
            <person name="Howarth C."/>
            <person name="Koehrsen M."/>
            <person name="Lawson D."/>
            <person name="Montgomery P."/>
            <person name="Nene V."/>
            <person name="Nusbaum C."/>
            <person name="Puiu D."/>
            <person name="Romero-Severson J."/>
            <person name="Severson D.W."/>
            <person name="Shumway M."/>
            <person name="Sisk P."/>
            <person name="Stolte C."/>
            <person name="Zeng Q."/>
            <person name="Eisenstadt E."/>
            <person name="Fraser-Liggett C."/>
            <person name="Strausberg R."/>
            <person name="Galagan J."/>
            <person name="Birren B."/>
            <person name="Collins F.H."/>
        </authorList>
    </citation>
    <scope>NUCLEOTIDE SEQUENCE [LARGE SCALE GENOMIC DNA]</scope>
    <source>
        <strain evidence="8">JHB</strain>
    </source>
</reference>
<dbReference type="Gene3D" id="2.40.50.90">
    <property type="match status" value="1"/>
</dbReference>
<feature type="compositionally biased region" description="Low complexity" evidence="6">
    <location>
        <begin position="218"/>
        <end position="241"/>
    </location>
</feature>
<dbReference type="SMART" id="SM00333">
    <property type="entry name" value="TUDOR"/>
    <property type="match status" value="1"/>
</dbReference>
<evidence type="ECO:0000256" key="2">
    <source>
        <dbReference type="ARBA" id="ARBA00022771"/>
    </source>
</evidence>
<evidence type="ECO:0000313" key="9">
    <source>
        <dbReference type="EnsemblMetazoa" id="CPIJ001661-PA"/>
    </source>
</evidence>
<evidence type="ECO:0000313" key="8">
    <source>
        <dbReference type="EMBL" id="EDS31260.1"/>
    </source>
</evidence>
<dbReference type="InterPro" id="IPR002999">
    <property type="entry name" value="Tudor"/>
</dbReference>
<dbReference type="EMBL" id="DS231831">
    <property type="protein sequence ID" value="EDS31260.1"/>
    <property type="molecule type" value="Genomic_DNA"/>
</dbReference>
<sequence>MPRFNAESAGNVQPGRLMIVLKETCVPDDVIRVIADKQGEVKSMHRPANNQQLCFIQYADPDTAARAIEELRSFPLFKAVDPALKSERYQENHPNDQNQKKQQDYLLECPQPLFFPLPLPHWDLMIFDRTYAFFSAVWNGVEIVSFYAAGQAVTILYPLTCHNPFDPLRPLPASTLTAVAATRNSSAAFSMKVDQSTDSATPTKTDESTAQTSNKQFNQNRNEGRNSNNFRRNDGGFNNRNGDIDSPPRQAPMETQQEVPLGCWYCAKMPNFECQCGAFYCDTGCQRADWPKHKDNCMSRMVPISFSNKMILQQAVASRNASTISSTPYTPSSPEYSGNNNNNQQQQRQQPQQNRFNGNDYNQQQQQQQQYGQRNNQQQNVQNRLANGQRQNSQQNGSDQQVNEAATKLQRMKLNKAGSSSSPGRKQILEPGRFPPEGARVKITTSLQSGCLYIYHNNGGQHGGQSDFQALINRLHQAADNESRPLAGAPKVDDVVFAPYQGMFYRAKVLAVKETKIDVQFPDFGNLETVALKECREILNEELKWAKYLSFPVMLDGVEGPLTKEQKHMVEQLEFEEEFELVAAETVPDSEVRQVVLKRERQNVTLNMALVELKEKEARQRRLREEQRAAKERLEKAEKQKQEVAAKIPDPDTYKPLIFDVSMVEGTKLTEQLEELSKMIDEEVATAKQLTADKRYTLCIIDASEVLESKLISVIAAEHAPQYGEVVADCERFGLADPNEYLPKMQGELCLGRYKADWSRVLYDDEENSLLLDVGTLVTPDEFRRFPAGLSCTVYNNEVFVENMPLLEQMMKDGKPKSIHGNTVDAWVAVSDNGSLGIRIIPKAN</sequence>
<dbReference type="HOGENOM" id="CLU_337162_0_0_1"/>
<keyword evidence="10" id="KW-1185">Reference proteome</keyword>
<dbReference type="CDD" id="cd20379">
    <property type="entry name" value="Tudor_dTUD-like"/>
    <property type="match status" value="1"/>
</dbReference>
<feature type="region of interest" description="Disordered" evidence="6">
    <location>
        <begin position="321"/>
        <end position="378"/>
    </location>
</feature>
<evidence type="ECO:0000259" key="7">
    <source>
        <dbReference type="PROSITE" id="PS50865"/>
    </source>
</evidence>
<dbReference type="VEuPathDB" id="VectorBase:CPIJ001661"/>